<organism evidence="2 3">
    <name type="scientific">Tenggerimyces flavus</name>
    <dbReference type="NCBI Taxonomy" id="1708749"/>
    <lineage>
        <taxon>Bacteria</taxon>
        <taxon>Bacillati</taxon>
        <taxon>Actinomycetota</taxon>
        <taxon>Actinomycetes</taxon>
        <taxon>Propionibacteriales</taxon>
        <taxon>Nocardioidaceae</taxon>
        <taxon>Tenggerimyces</taxon>
    </lineage>
</organism>
<evidence type="ECO:0000313" key="2">
    <source>
        <dbReference type="EMBL" id="MFC3760957.1"/>
    </source>
</evidence>
<feature type="domain" description="DUF559" evidence="1">
    <location>
        <begin position="111"/>
        <end position="161"/>
    </location>
</feature>
<accession>A0ABV7Y7Z2</accession>
<reference evidence="3" key="1">
    <citation type="journal article" date="2019" name="Int. J. Syst. Evol. Microbiol.">
        <title>The Global Catalogue of Microorganisms (GCM) 10K type strain sequencing project: providing services to taxonomists for standard genome sequencing and annotation.</title>
        <authorList>
            <consortium name="The Broad Institute Genomics Platform"/>
            <consortium name="The Broad Institute Genome Sequencing Center for Infectious Disease"/>
            <person name="Wu L."/>
            <person name="Ma J."/>
        </authorList>
    </citation>
    <scope>NUCLEOTIDE SEQUENCE [LARGE SCALE GENOMIC DNA]</scope>
    <source>
        <strain evidence="3">CGMCC 4.7241</strain>
    </source>
</reference>
<protein>
    <submittedName>
        <fullName evidence="2">DUF559 domain-containing protein</fullName>
    </submittedName>
</protein>
<dbReference type="Proteomes" id="UP001595699">
    <property type="component" value="Unassembled WGS sequence"/>
</dbReference>
<dbReference type="InterPro" id="IPR007569">
    <property type="entry name" value="DUF559"/>
</dbReference>
<sequence>MSGIPVLGAIRTTFDLIRRAPDLSEAVAAVDAMLRQTLVGRDDVVDYIAEHTGWRGVRRARRAVALADSRSRSCAESRFRVAWAVDAGIPLPEVNVPVYGSSDGVLLGIPDLLDIESGLVGEYDGAQHRTLEHHTADNAREEVLEQHGLTVVRVTAPDLAQFRRRTVYRLKQARERGLARDRRLDRWTLERDHVI</sequence>
<dbReference type="Pfam" id="PF04480">
    <property type="entry name" value="DUF559"/>
    <property type="match status" value="1"/>
</dbReference>
<evidence type="ECO:0000259" key="1">
    <source>
        <dbReference type="Pfam" id="PF04480"/>
    </source>
</evidence>
<name>A0ABV7Y7Z2_9ACTN</name>
<dbReference type="RefSeq" id="WP_205117188.1">
    <property type="nucleotide sequence ID" value="NZ_JAFBCM010000001.1"/>
</dbReference>
<gene>
    <name evidence="2" type="ORF">ACFOUW_08900</name>
</gene>
<keyword evidence="3" id="KW-1185">Reference proteome</keyword>
<dbReference type="EMBL" id="JBHRZH010000006">
    <property type="protein sequence ID" value="MFC3760957.1"/>
    <property type="molecule type" value="Genomic_DNA"/>
</dbReference>
<evidence type="ECO:0000313" key="3">
    <source>
        <dbReference type="Proteomes" id="UP001595699"/>
    </source>
</evidence>
<comment type="caution">
    <text evidence="2">The sequence shown here is derived from an EMBL/GenBank/DDBJ whole genome shotgun (WGS) entry which is preliminary data.</text>
</comment>
<proteinExistence type="predicted"/>